<evidence type="ECO:0000256" key="2">
    <source>
        <dbReference type="SAM" id="Phobius"/>
    </source>
</evidence>
<name>A0A132A0G0_SARSC</name>
<accession>A0A132A0G0</accession>
<dbReference type="AlphaFoldDB" id="A0A132A0G0"/>
<sequence>MITLINEDRCGQPSIPINGMVDVIKGSDGKWRARYSCVLNYRLTNVQQEIHNGLVNYNNVEDDQEDEHRHNHEHDSRSNLNSNFTWDVFERVCDVIEQKWTPDSNDWICMPKTWCRSPPTIPDPSKFIFEYSRLDYMNRAVAEMSLATLRCLMVDFNVVPFTIYRCDQNGRWFKLGQVVNRTEPEPQCKPSKYRHRYWHDYRRRYYRYYESQSTSNMNTLLWGHRLTDNKYLTYYGTTAIVILFLASFTILIHVRRMAKKMSKQMREQSYINMGKGTQDNFISMVDGNGLFDDGGINPPDYYNDSSSFIETYTMYSNDLPPPSTPISMPSTLNQTINDVNNTNRVGSGSVQRSSKDKF</sequence>
<feature type="region of interest" description="Disordered" evidence="1">
    <location>
        <begin position="323"/>
        <end position="358"/>
    </location>
</feature>
<organism evidence="3 4">
    <name type="scientific">Sarcoptes scabiei</name>
    <name type="common">Itch mite</name>
    <name type="synonym">Acarus scabiei</name>
    <dbReference type="NCBI Taxonomy" id="52283"/>
    <lineage>
        <taxon>Eukaryota</taxon>
        <taxon>Metazoa</taxon>
        <taxon>Ecdysozoa</taxon>
        <taxon>Arthropoda</taxon>
        <taxon>Chelicerata</taxon>
        <taxon>Arachnida</taxon>
        <taxon>Acari</taxon>
        <taxon>Acariformes</taxon>
        <taxon>Sarcoptiformes</taxon>
        <taxon>Astigmata</taxon>
        <taxon>Psoroptidia</taxon>
        <taxon>Sarcoptoidea</taxon>
        <taxon>Sarcoptidae</taxon>
        <taxon>Sarcoptinae</taxon>
        <taxon>Sarcoptes</taxon>
    </lineage>
</organism>
<evidence type="ECO:0000256" key="1">
    <source>
        <dbReference type="SAM" id="MobiDB-lite"/>
    </source>
</evidence>
<dbReference type="VEuPathDB" id="VectorBase:SSCA008336"/>
<feature type="transmembrane region" description="Helical" evidence="2">
    <location>
        <begin position="234"/>
        <end position="254"/>
    </location>
</feature>
<comment type="caution">
    <text evidence="3">The sequence shown here is derived from an EMBL/GenBank/DDBJ whole genome shotgun (WGS) entry which is preliminary data.</text>
</comment>
<evidence type="ECO:0000313" key="3">
    <source>
        <dbReference type="EMBL" id="KPM04536.1"/>
    </source>
</evidence>
<feature type="compositionally biased region" description="Polar residues" evidence="1">
    <location>
        <begin position="332"/>
        <end position="352"/>
    </location>
</feature>
<dbReference type="Proteomes" id="UP000616769">
    <property type="component" value="Unassembled WGS sequence"/>
</dbReference>
<keyword evidence="2" id="KW-0472">Membrane</keyword>
<proteinExistence type="predicted"/>
<reference evidence="3 4" key="1">
    <citation type="journal article" date="2015" name="Parasit. Vectors">
        <title>Draft genome of the scabies mite.</title>
        <authorList>
            <person name="Rider S.D.Jr."/>
            <person name="Morgan M.S."/>
            <person name="Arlian L.G."/>
        </authorList>
    </citation>
    <scope>NUCLEOTIDE SEQUENCE [LARGE SCALE GENOMIC DNA]</scope>
    <source>
        <strain evidence="3">Arlian Lab</strain>
    </source>
</reference>
<protein>
    <submittedName>
        <fullName evidence="3">Uncharacterized protein</fullName>
    </submittedName>
</protein>
<keyword evidence="2" id="KW-1133">Transmembrane helix</keyword>
<evidence type="ECO:0000313" key="4">
    <source>
        <dbReference type="Proteomes" id="UP000616769"/>
    </source>
</evidence>
<keyword evidence="2" id="KW-0812">Transmembrane</keyword>
<dbReference type="OrthoDB" id="6503607at2759"/>
<dbReference type="EMBL" id="JXLN01009216">
    <property type="protein sequence ID" value="KPM04536.1"/>
    <property type="molecule type" value="Genomic_DNA"/>
</dbReference>
<gene>
    <name evidence="3" type="ORF">QR98_0029860</name>
</gene>